<dbReference type="GO" id="GO:0016747">
    <property type="term" value="F:acyltransferase activity, transferring groups other than amino-acyl groups"/>
    <property type="evidence" value="ECO:0007669"/>
    <property type="project" value="InterPro"/>
</dbReference>
<evidence type="ECO:0000259" key="1">
    <source>
        <dbReference type="PROSITE" id="PS51186"/>
    </source>
</evidence>
<proteinExistence type="predicted"/>
<comment type="caution">
    <text evidence="2">The sequence shown here is derived from an EMBL/GenBank/DDBJ whole genome shotgun (WGS) entry which is preliminary data.</text>
</comment>
<dbReference type="Proteomes" id="UP000477722">
    <property type="component" value="Unassembled WGS sequence"/>
</dbReference>
<reference evidence="2 3" key="1">
    <citation type="submission" date="2020-02" db="EMBL/GenBank/DDBJ databases">
        <title>Whole-genome analyses of novel actinobacteria.</title>
        <authorList>
            <person name="Sahin N."/>
            <person name="Tatar D."/>
        </authorList>
    </citation>
    <scope>NUCLEOTIDE SEQUENCE [LARGE SCALE GENOMIC DNA]</scope>
    <source>
        <strain evidence="2 3">SB3404</strain>
    </source>
</reference>
<keyword evidence="2" id="KW-0808">Transferase</keyword>
<dbReference type="PROSITE" id="PS51186">
    <property type="entry name" value="GNAT"/>
    <property type="match status" value="1"/>
</dbReference>
<feature type="domain" description="N-acetyltransferase" evidence="1">
    <location>
        <begin position="73"/>
        <end position="223"/>
    </location>
</feature>
<name>A0A6G4WSV7_9ACTN</name>
<evidence type="ECO:0000313" key="2">
    <source>
        <dbReference type="EMBL" id="NGO67932.1"/>
    </source>
</evidence>
<dbReference type="Gene3D" id="3.40.630.30">
    <property type="match status" value="1"/>
</dbReference>
<gene>
    <name evidence="2" type="ORF">G5C65_06095</name>
</gene>
<dbReference type="RefSeq" id="WP_165297590.1">
    <property type="nucleotide sequence ID" value="NZ_JAAKZZ010000037.1"/>
</dbReference>
<dbReference type="AlphaFoldDB" id="A0A6G4WSV7"/>
<protein>
    <submittedName>
        <fullName evidence="2">GNAT family N-acetyltransferase</fullName>
    </submittedName>
</protein>
<dbReference type="Pfam" id="PF00583">
    <property type="entry name" value="Acetyltransf_1"/>
    <property type="match status" value="1"/>
</dbReference>
<organism evidence="2 3">
    <name type="scientific">Streptomyces boncukensis</name>
    <dbReference type="NCBI Taxonomy" id="2711219"/>
    <lineage>
        <taxon>Bacteria</taxon>
        <taxon>Bacillati</taxon>
        <taxon>Actinomycetota</taxon>
        <taxon>Actinomycetes</taxon>
        <taxon>Kitasatosporales</taxon>
        <taxon>Streptomycetaceae</taxon>
        <taxon>Streptomyces</taxon>
    </lineage>
</organism>
<accession>A0A6G4WSV7</accession>
<dbReference type="EMBL" id="JAAKZZ010000037">
    <property type="protein sequence ID" value="NGO67932.1"/>
    <property type="molecule type" value="Genomic_DNA"/>
</dbReference>
<dbReference type="CDD" id="cd04301">
    <property type="entry name" value="NAT_SF"/>
    <property type="match status" value="1"/>
</dbReference>
<keyword evidence="3" id="KW-1185">Reference proteome</keyword>
<evidence type="ECO:0000313" key="3">
    <source>
        <dbReference type="Proteomes" id="UP000477722"/>
    </source>
</evidence>
<dbReference type="InterPro" id="IPR000182">
    <property type="entry name" value="GNAT_dom"/>
</dbReference>
<sequence>MRDLVRAWAEGWVVSRRGAPVVEEEWGFSYDIGMPGKSSRLLLPGADQALVRSFTETVTAHGVWLTCFEEPETVVRWAAPGWTLDQPGYLMTTPLRDAPARSRAVPPDGYELRVWELGGVVRAFVVAPDGGFAARGQVAVPDGARTAVVDQVETAPEHRRRRLGSLVMETLAAAARERGCRDAVLGGTPDGRALYSSLGWRVFAPLTDLYRKAPAAAEGADGPARAA</sequence>
<dbReference type="SUPFAM" id="SSF55729">
    <property type="entry name" value="Acyl-CoA N-acyltransferases (Nat)"/>
    <property type="match status" value="1"/>
</dbReference>
<dbReference type="InterPro" id="IPR016181">
    <property type="entry name" value="Acyl_CoA_acyltransferase"/>
</dbReference>